<dbReference type="SUPFAM" id="SSF52540">
    <property type="entry name" value="P-loop containing nucleoside triphosphate hydrolases"/>
    <property type="match status" value="1"/>
</dbReference>
<feature type="region of interest" description="Disordered" evidence="1">
    <location>
        <begin position="442"/>
        <end position="474"/>
    </location>
</feature>
<evidence type="ECO:0000259" key="2">
    <source>
        <dbReference type="SMART" id="SM00382"/>
    </source>
</evidence>
<dbReference type="PANTHER" id="PTHR23077">
    <property type="entry name" value="AAA-FAMILY ATPASE"/>
    <property type="match status" value="1"/>
</dbReference>
<feature type="domain" description="AAA+ ATPase" evidence="2">
    <location>
        <begin position="227"/>
        <end position="355"/>
    </location>
</feature>
<dbReference type="EMBL" id="QVQW01000035">
    <property type="protein sequence ID" value="RKU44073.1"/>
    <property type="molecule type" value="Genomic_DNA"/>
</dbReference>
<dbReference type="AlphaFoldDB" id="A0A420Y892"/>
<comment type="caution">
    <text evidence="3">The sequence shown here is derived from an EMBL/GenBank/DDBJ whole genome shotgun (WGS) entry which is preliminary data.</text>
</comment>
<dbReference type="InterPro" id="IPR050168">
    <property type="entry name" value="AAA_ATPase_domain"/>
</dbReference>
<sequence length="543" mass="61311">MDPTVVPEKQSHLALYSDWSKHNLGDRVNTQFAVHEFLRNKFPDHHVTRTMVFRCDLLGYASTGIASALPHHDSGFDAMRNYNPPKNRLDQEDEGKLTDTVKFGRWAYHWNFHEYIVYQVQCASRMEAPVDLYYVLSKCYPGSVTDGHHAETEKLLLAAGKWTTQLHDAVYVFDQSSWHKDTKLYADVQSSSWDDVILSPDTKAQLIHDVQSFFDNRPLYQSLNIPWKRGVIFHGVPGNGKTISLKALINSLSRRDDPIPSLYVKNLDHCASPKYSINSIFSHARRMAPCLLIFEDLDSLITADCRSYFLNQVDGIESNDGILMVGSTNHLDKLDPAIAKRPSRFDRKYHFKVPDLEERQAYTLYWREKVNKSGSGTIDFPEEICGVVAALTEGFSFAYLKELFVATLLDLAKSATGDNAEEDTSSVEDGVAFSSDISARDSVMVERPKDEDGGKTELGDEGEETNAVSPPAVKQKKELPVVQVPESVKDNIFLHTVMKQARMLFDQMDNTDEEGINAKRSKRIQTNSVPVMVMQAEARRAST</sequence>
<dbReference type="Proteomes" id="UP000275385">
    <property type="component" value="Unassembled WGS sequence"/>
</dbReference>
<dbReference type="OrthoDB" id="2115716at2759"/>
<dbReference type="GO" id="GO:0042254">
    <property type="term" value="P:ribosome biogenesis"/>
    <property type="evidence" value="ECO:0007669"/>
    <property type="project" value="TreeGrafter"/>
</dbReference>
<proteinExistence type="predicted"/>
<organism evidence="3 4">
    <name type="scientific">Coniochaeta pulveracea</name>
    <dbReference type="NCBI Taxonomy" id="177199"/>
    <lineage>
        <taxon>Eukaryota</taxon>
        <taxon>Fungi</taxon>
        <taxon>Dikarya</taxon>
        <taxon>Ascomycota</taxon>
        <taxon>Pezizomycotina</taxon>
        <taxon>Sordariomycetes</taxon>
        <taxon>Sordariomycetidae</taxon>
        <taxon>Coniochaetales</taxon>
        <taxon>Coniochaetaceae</taxon>
        <taxon>Coniochaeta</taxon>
    </lineage>
</organism>
<dbReference type="GO" id="GO:0016887">
    <property type="term" value="F:ATP hydrolysis activity"/>
    <property type="evidence" value="ECO:0007669"/>
    <property type="project" value="InterPro"/>
</dbReference>
<dbReference type="Gene3D" id="3.40.50.300">
    <property type="entry name" value="P-loop containing nucleotide triphosphate hydrolases"/>
    <property type="match status" value="1"/>
</dbReference>
<keyword evidence="4" id="KW-1185">Reference proteome</keyword>
<evidence type="ECO:0000256" key="1">
    <source>
        <dbReference type="SAM" id="MobiDB-lite"/>
    </source>
</evidence>
<gene>
    <name evidence="3" type="ORF">DL546_006816</name>
</gene>
<dbReference type="GO" id="GO:1990275">
    <property type="term" value="F:preribosome binding"/>
    <property type="evidence" value="ECO:0007669"/>
    <property type="project" value="TreeGrafter"/>
</dbReference>
<dbReference type="GO" id="GO:0003723">
    <property type="term" value="F:RNA binding"/>
    <property type="evidence" value="ECO:0007669"/>
    <property type="project" value="TreeGrafter"/>
</dbReference>
<evidence type="ECO:0000313" key="3">
    <source>
        <dbReference type="EMBL" id="RKU44073.1"/>
    </source>
</evidence>
<dbReference type="GO" id="GO:0005524">
    <property type="term" value="F:ATP binding"/>
    <property type="evidence" value="ECO:0007669"/>
    <property type="project" value="InterPro"/>
</dbReference>
<feature type="compositionally biased region" description="Basic and acidic residues" evidence="1">
    <location>
        <begin position="443"/>
        <end position="458"/>
    </location>
</feature>
<dbReference type="GO" id="GO:0005634">
    <property type="term" value="C:nucleus"/>
    <property type="evidence" value="ECO:0007669"/>
    <property type="project" value="TreeGrafter"/>
</dbReference>
<dbReference type="Pfam" id="PF00004">
    <property type="entry name" value="AAA"/>
    <property type="match status" value="1"/>
</dbReference>
<dbReference type="PANTHER" id="PTHR23077:SF132">
    <property type="entry name" value="ATP-DEPENDENT ZN PROTEASE"/>
    <property type="match status" value="1"/>
</dbReference>
<dbReference type="InterPro" id="IPR003593">
    <property type="entry name" value="AAA+_ATPase"/>
</dbReference>
<dbReference type="InterPro" id="IPR027417">
    <property type="entry name" value="P-loop_NTPase"/>
</dbReference>
<reference evidence="3 4" key="1">
    <citation type="submission" date="2018-08" db="EMBL/GenBank/DDBJ databases">
        <title>Draft genome of the lignicolous fungus Coniochaeta pulveracea.</title>
        <authorList>
            <person name="Borstlap C.J."/>
            <person name="De Witt R.N."/>
            <person name="Botha A."/>
            <person name="Volschenk H."/>
        </authorList>
    </citation>
    <scope>NUCLEOTIDE SEQUENCE [LARGE SCALE GENOMIC DNA]</scope>
    <source>
        <strain evidence="3 4">CAB683</strain>
    </source>
</reference>
<evidence type="ECO:0000313" key="4">
    <source>
        <dbReference type="Proteomes" id="UP000275385"/>
    </source>
</evidence>
<dbReference type="STRING" id="177199.A0A420Y892"/>
<dbReference type="InterPro" id="IPR003959">
    <property type="entry name" value="ATPase_AAA_core"/>
</dbReference>
<dbReference type="SMART" id="SM00382">
    <property type="entry name" value="AAA"/>
    <property type="match status" value="1"/>
</dbReference>
<protein>
    <recommendedName>
        <fullName evidence="2">AAA+ ATPase domain-containing protein</fullName>
    </recommendedName>
</protein>
<dbReference type="CDD" id="cd19481">
    <property type="entry name" value="RecA-like_protease"/>
    <property type="match status" value="1"/>
</dbReference>
<name>A0A420Y892_9PEZI</name>
<accession>A0A420Y892</accession>